<name>A0A8S5MS09_9CAUD</name>
<protein>
    <submittedName>
        <fullName evidence="1">Uncharacterized protein</fullName>
    </submittedName>
</protein>
<reference evidence="1" key="1">
    <citation type="journal article" date="2021" name="Proc. Natl. Acad. Sci. U.S.A.">
        <title>A Catalog of Tens of Thousands of Viruses from Human Metagenomes Reveals Hidden Associations with Chronic Diseases.</title>
        <authorList>
            <person name="Tisza M.J."/>
            <person name="Buck C.B."/>
        </authorList>
    </citation>
    <scope>NUCLEOTIDE SEQUENCE</scope>
    <source>
        <strain evidence="1">CtD6g5</strain>
    </source>
</reference>
<organism evidence="1">
    <name type="scientific">Siphoviridae sp. ctD6g5</name>
    <dbReference type="NCBI Taxonomy" id="2826196"/>
    <lineage>
        <taxon>Viruses</taxon>
        <taxon>Duplodnaviria</taxon>
        <taxon>Heunggongvirae</taxon>
        <taxon>Uroviricota</taxon>
        <taxon>Caudoviricetes</taxon>
    </lineage>
</organism>
<proteinExistence type="predicted"/>
<accession>A0A8S5MS09</accession>
<evidence type="ECO:0000313" key="1">
    <source>
        <dbReference type="EMBL" id="DAD85004.1"/>
    </source>
</evidence>
<dbReference type="EMBL" id="BK014970">
    <property type="protein sequence ID" value="DAD85004.1"/>
    <property type="molecule type" value="Genomic_DNA"/>
</dbReference>
<sequence length="67" mass="7590">MFHRLYGFTSFCQANASAPRLHSFLPLASLSPFFPPRHIIAKHITIVKQIINVFAIDTTLCTSFLLQ</sequence>